<organism evidence="1 2">
    <name type="scientific">Periconia digitata</name>
    <dbReference type="NCBI Taxonomy" id="1303443"/>
    <lineage>
        <taxon>Eukaryota</taxon>
        <taxon>Fungi</taxon>
        <taxon>Dikarya</taxon>
        <taxon>Ascomycota</taxon>
        <taxon>Pezizomycotina</taxon>
        <taxon>Dothideomycetes</taxon>
        <taxon>Pleosporomycetidae</taxon>
        <taxon>Pleosporales</taxon>
        <taxon>Massarineae</taxon>
        <taxon>Periconiaceae</taxon>
        <taxon>Periconia</taxon>
    </lineage>
</organism>
<reference evidence="1" key="1">
    <citation type="submission" date="2023-01" db="EMBL/GenBank/DDBJ databases">
        <authorList>
            <person name="Van Ghelder C."/>
            <person name="Rancurel C."/>
        </authorList>
    </citation>
    <scope>NUCLEOTIDE SEQUENCE</scope>
    <source>
        <strain evidence="1">CNCM I-4278</strain>
    </source>
</reference>
<proteinExistence type="predicted"/>
<evidence type="ECO:0000313" key="2">
    <source>
        <dbReference type="Proteomes" id="UP001152607"/>
    </source>
</evidence>
<protein>
    <submittedName>
        <fullName evidence="1">Uncharacterized protein</fullName>
    </submittedName>
</protein>
<name>A0A9W4UJV7_9PLEO</name>
<accession>A0A9W4UJV7</accession>
<comment type="caution">
    <text evidence="1">The sequence shown here is derived from an EMBL/GenBank/DDBJ whole genome shotgun (WGS) entry which is preliminary data.</text>
</comment>
<gene>
    <name evidence="1" type="ORF">PDIGIT_LOCUS8662</name>
</gene>
<sequence>MQSLALRDIGEYAHVLESRMETTSKNSSIAFFFPGPPLMQATSQLLSVPPRQDAGVDGTRKYLDNSIFLFLQTQRCMCPAQSVFDPAFRSDNKEHTSSSCEGCIQPLTVQIKELFWPAKAVNSRTGGRRTASSPK</sequence>
<dbReference type="AlphaFoldDB" id="A0A9W4UJV7"/>
<keyword evidence="2" id="KW-1185">Reference proteome</keyword>
<dbReference type="Proteomes" id="UP001152607">
    <property type="component" value="Unassembled WGS sequence"/>
</dbReference>
<evidence type="ECO:0000313" key="1">
    <source>
        <dbReference type="EMBL" id="CAI6335578.1"/>
    </source>
</evidence>
<dbReference type="EMBL" id="CAOQHR010000006">
    <property type="protein sequence ID" value="CAI6335578.1"/>
    <property type="molecule type" value="Genomic_DNA"/>
</dbReference>